<feature type="compositionally biased region" description="Basic and acidic residues" evidence="2">
    <location>
        <begin position="247"/>
        <end position="257"/>
    </location>
</feature>
<feature type="compositionally biased region" description="Polar residues" evidence="2">
    <location>
        <begin position="105"/>
        <end position="117"/>
    </location>
</feature>
<evidence type="ECO:0000256" key="1">
    <source>
        <dbReference type="SAM" id="Coils"/>
    </source>
</evidence>
<evidence type="ECO:0000313" key="4">
    <source>
        <dbReference type="EMBL" id="GMI14915.1"/>
    </source>
</evidence>
<dbReference type="AlphaFoldDB" id="A0A9W7KXK5"/>
<dbReference type="InterPro" id="IPR008936">
    <property type="entry name" value="Rho_GTPase_activation_prot"/>
</dbReference>
<evidence type="ECO:0000259" key="3">
    <source>
        <dbReference type="PROSITE" id="PS50018"/>
    </source>
</evidence>
<name>A0A9W7KXK5_9STRA</name>
<evidence type="ECO:0000256" key="2">
    <source>
        <dbReference type="SAM" id="MobiDB-lite"/>
    </source>
</evidence>
<dbReference type="PANTHER" id="PTHR14149">
    <property type="entry name" value="RAS GTPASE-ACTIVATING PROTEIN WITH IQ MOTIF"/>
    <property type="match status" value="1"/>
</dbReference>
<dbReference type="SMART" id="SM00323">
    <property type="entry name" value="RasGAP"/>
    <property type="match status" value="1"/>
</dbReference>
<dbReference type="SUPFAM" id="SSF143885">
    <property type="entry name" value="RGC domain-like"/>
    <property type="match status" value="1"/>
</dbReference>
<dbReference type="OrthoDB" id="775356at2759"/>
<dbReference type="Gene3D" id="1.10.506.10">
    <property type="entry name" value="GTPase Activation - p120gap, domain 1"/>
    <property type="match status" value="1"/>
</dbReference>
<dbReference type="EMBL" id="BRXW01000221">
    <property type="protein sequence ID" value="GMI14915.1"/>
    <property type="molecule type" value="Genomic_DNA"/>
</dbReference>
<feature type="region of interest" description="Disordered" evidence="2">
    <location>
        <begin position="65"/>
        <end position="161"/>
    </location>
</feature>
<feature type="region of interest" description="Disordered" evidence="2">
    <location>
        <begin position="244"/>
        <end position="356"/>
    </location>
</feature>
<keyword evidence="1" id="KW-0175">Coiled coil</keyword>
<feature type="compositionally biased region" description="Basic and acidic residues" evidence="2">
    <location>
        <begin position="83"/>
        <end position="93"/>
    </location>
</feature>
<dbReference type="PANTHER" id="PTHR14149:SF17">
    <property type="entry name" value="GTPASE-ACTIVATING PROTEIN"/>
    <property type="match status" value="1"/>
</dbReference>
<feature type="compositionally biased region" description="Polar residues" evidence="2">
    <location>
        <begin position="258"/>
        <end position="297"/>
    </location>
</feature>
<gene>
    <name evidence="4" type="ORF">TrLO_g7353</name>
</gene>
<feature type="region of interest" description="Disordered" evidence="2">
    <location>
        <begin position="1"/>
        <end position="37"/>
    </location>
</feature>
<feature type="compositionally biased region" description="Polar residues" evidence="2">
    <location>
        <begin position="127"/>
        <end position="138"/>
    </location>
</feature>
<feature type="compositionally biased region" description="Polar residues" evidence="2">
    <location>
        <begin position="323"/>
        <end position="337"/>
    </location>
</feature>
<protein>
    <recommendedName>
        <fullName evidence="3">Ras-GAP domain-containing protein</fullName>
    </recommendedName>
</protein>
<comment type="caution">
    <text evidence="4">The sequence shown here is derived from an EMBL/GenBank/DDBJ whole genome shotgun (WGS) entry which is preliminary data.</text>
</comment>
<dbReference type="Pfam" id="PF00616">
    <property type="entry name" value="RasGAP"/>
    <property type="match status" value="1"/>
</dbReference>
<dbReference type="Proteomes" id="UP001165122">
    <property type="component" value="Unassembled WGS sequence"/>
</dbReference>
<feature type="domain" description="Ras-GAP" evidence="3">
    <location>
        <begin position="501"/>
        <end position="714"/>
    </location>
</feature>
<feature type="compositionally biased region" description="Low complexity" evidence="2">
    <location>
        <begin position="312"/>
        <end position="322"/>
    </location>
</feature>
<evidence type="ECO:0000313" key="5">
    <source>
        <dbReference type="Proteomes" id="UP001165122"/>
    </source>
</evidence>
<organism evidence="4 5">
    <name type="scientific">Triparma laevis f. longispina</name>
    <dbReference type="NCBI Taxonomy" id="1714387"/>
    <lineage>
        <taxon>Eukaryota</taxon>
        <taxon>Sar</taxon>
        <taxon>Stramenopiles</taxon>
        <taxon>Ochrophyta</taxon>
        <taxon>Bolidophyceae</taxon>
        <taxon>Parmales</taxon>
        <taxon>Triparmaceae</taxon>
        <taxon>Triparma</taxon>
    </lineage>
</organism>
<dbReference type="PROSITE" id="PS50018">
    <property type="entry name" value="RAS_GTPASE_ACTIV_2"/>
    <property type="match status" value="1"/>
</dbReference>
<accession>A0A9W7KXK5</accession>
<dbReference type="GO" id="GO:0005096">
    <property type="term" value="F:GTPase activator activity"/>
    <property type="evidence" value="ECO:0007669"/>
    <property type="project" value="TreeGrafter"/>
</dbReference>
<sequence>MQNSPTSWMKKGDARKLSLKPVQPGSGADDDNGSAMISDKSLDKARISAKRASIVKLTAKFDMLKATGSSGGFDGTDSPDMIIYEKPKKKPDPARANVEPDEESQPTPKLETNSSIRSLEPELDPHLSTSSRPSSTQLPAPATTPGSALGDRMSTASVDSVSDVMIRQAKKAARRASLKKSIAELTLLKSGTSTTDVLADLTESDSKLTFHPDTYNLGAAEPSKEDTEGRKKKFLLDTIMSGSNIDFDARNSSEGRSKQSVSTASFASPMSTGDLSNMSNNEQRKSSSTFLSIDEASTTPTPTDTDTPDPTPDSTITTTTPTQVEPSVEDTQTTTILPNAPISTPPPAPPEMEHKTNPSVLDVISLIANGPKDLQQNLEATLKAITADKDRLRSLMKTNFLLHHDVISLDEQIKMLIKNRITVEDIAHQFSHLIPSADGEEVVRSTLSQEKQILYGQLFYELQHNPNHLVRAARCATGSAASNFTNTVLLSIFGDQYDNNEEHNLLVMLRDLLQMEFDGAKEIATFMRSNTCLTQMLSTYVRRPGSINAIKELLAPVLEEVIQRKDSLEVSPHKVYMELINSFEQETGEKSPLERTVTEEQAAANEDVQNAQNARLEDIKAYVTRILTALEEGHDNILYGVRYLTRELNHMGENKWPNATARQKAAIMGGFFFLRFVTPIVVTPDGNNVTTLKVQKMQRRNLTLIAKVLQNLSNGILFGASGSGKEGFLKSLNPFIKEKFAVMDRIFKNLTKVEGVDDAMEMDQFLLINTVELTQRKSLKITYNEIMQTHNLIKENFKSIIQSDNVNDPLAKIIFMLGSPKKEVPRSENSTFSLTLDPLSLAERNSETGKIKNRYGPRLSVWDREVNARGRAVSKTNEIAQLGLIDRKSSQGSASDEIEERHKHTKLLLSGILAKLDLTQEEVVNSYDSKDPSQITMMDVLSFGVQKIQATGDQDKPFNASLVLEINDVMNDVLNMRDSIVEEETEDSEAPIDPDTLLICEVHDAYVQMNKSQIKVGKNATRLKNALAAIEIQHAELNDQIDTWKAYLENVKAQAMGDSAKKMKKEKSSRGGFLGLGKKKEPTKKDRVKFTYAELVKSNVITRSEIPTPVQSSVFFTFRVSPDVPGMFVVVASVRGFEAHRATLLLEDLLGEQDRGKEELDLDNVTLNVNMLIYLLNTTFGSA</sequence>
<keyword evidence="5" id="KW-1185">Reference proteome</keyword>
<feature type="coiled-coil region" evidence="1">
    <location>
        <begin position="1020"/>
        <end position="1054"/>
    </location>
</feature>
<proteinExistence type="predicted"/>
<dbReference type="GO" id="GO:0005938">
    <property type="term" value="C:cell cortex"/>
    <property type="evidence" value="ECO:0007669"/>
    <property type="project" value="TreeGrafter"/>
</dbReference>
<reference evidence="5" key="1">
    <citation type="journal article" date="2023" name="Commun. Biol.">
        <title>Genome analysis of Parmales, the sister group of diatoms, reveals the evolutionary specialization of diatoms from phago-mixotrophs to photoautotrophs.</title>
        <authorList>
            <person name="Ban H."/>
            <person name="Sato S."/>
            <person name="Yoshikawa S."/>
            <person name="Yamada K."/>
            <person name="Nakamura Y."/>
            <person name="Ichinomiya M."/>
            <person name="Sato N."/>
            <person name="Blanc-Mathieu R."/>
            <person name="Endo H."/>
            <person name="Kuwata A."/>
            <person name="Ogata H."/>
        </authorList>
    </citation>
    <scope>NUCLEOTIDE SEQUENCE [LARGE SCALE GENOMIC DNA]</scope>
    <source>
        <strain evidence="5">NIES 3700</strain>
    </source>
</reference>
<dbReference type="InterPro" id="IPR001936">
    <property type="entry name" value="RasGAP_dom"/>
</dbReference>
<dbReference type="SUPFAM" id="SSF48350">
    <property type="entry name" value="GTPase activation domain, GAP"/>
    <property type="match status" value="1"/>
</dbReference>